<evidence type="ECO:0000256" key="1">
    <source>
        <dbReference type="SAM" id="Phobius"/>
    </source>
</evidence>
<dbReference type="Ensembl" id="ENSLAFT00000037304.1">
    <property type="protein sequence ID" value="ENSLAFP00000028451.1"/>
    <property type="gene ID" value="ENSLAFG00000032044.1"/>
</dbReference>
<dbReference type="InParanoid" id="G3UKU2"/>
<keyword evidence="1" id="KW-0472">Membrane</keyword>
<reference evidence="2 3" key="1">
    <citation type="submission" date="2009-06" db="EMBL/GenBank/DDBJ databases">
        <title>The Genome Sequence of Loxodonta africana (African elephant).</title>
        <authorList>
            <person name="Di Palma F."/>
            <person name="Heiman D."/>
            <person name="Young S."/>
            <person name="Johnson J."/>
            <person name="Lander E.S."/>
            <person name="Lindblad-Toh K."/>
        </authorList>
    </citation>
    <scope>NUCLEOTIDE SEQUENCE [LARGE SCALE GENOMIC DNA]</scope>
    <source>
        <strain evidence="2 3">Isolate ISIS603380</strain>
    </source>
</reference>
<proteinExistence type="predicted"/>
<protein>
    <submittedName>
        <fullName evidence="2">Uncharacterized protein</fullName>
    </submittedName>
</protein>
<keyword evidence="1" id="KW-1133">Transmembrane helix</keyword>
<organism evidence="2 3">
    <name type="scientific">Loxodonta africana</name>
    <name type="common">African elephant</name>
    <dbReference type="NCBI Taxonomy" id="9785"/>
    <lineage>
        <taxon>Eukaryota</taxon>
        <taxon>Metazoa</taxon>
        <taxon>Chordata</taxon>
        <taxon>Craniata</taxon>
        <taxon>Vertebrata</taxon>
        <taxon>Euteleostomi</taxon>
        <taxon>Mammalia</taxon>
        <taxon>Eutheria</taxon>
        <taxon>Afrotheria</taxon>
        <taxon>Proboscidea</taxon>
        <taxon>Elephantidae</taxon>
        <taxon>Loxodonta</taxon>
    </lineage>
</organism>
<dbReference type="HOGENOM" id="CLU_3244562_0_0_1"/>
<feature type="transmembrane region" description="Helical" evidence="1">
    <location>
        <begin position="7"/>
        <end position="26"/>
    </location>
</feature>
<keyword evidence="1" id="KW-0812">Transmembrane</keyword>
<evidence type="ECO:0000313" key="3">
    <source>
        <dbReference type="Proteomes" id="UP000007646"/>
    </source>
</evidence>
<keyword evidence="3" id="KW-1185">Reference proteome</keyword>
<reference evidence="2" key="2">
    <citation type="submission" date="2025-08" db="UniProtKB">
        <authorList>
            <consortium name="Ensembl"/>
        </authorList>
    </citation>
    <scope>IDENTIFICATION</scope>
    <source>
        <strain evidence="2">Isolate ISIS603380</strain>
    </source>
</reference>
<dbReference type="Proteomes" id="UP000007646">
    <property type="component" value="Unassembled WGS sequence"/>
</dbReference>
<evidence type="ECO:0000313" key="2">
    <source>
        <dbReference type="Ensembl" id="ENSLAFP00000028451.1"/>
    </source>
</evidence>
<dbReference type="AlphaFoldDB" id="G3UKU2"/>
<name>G3UKU2_LOXAF</name>
<reference evidence="2" key="3">
    <citation type="submission" date="2025-09" db="UniProtKB">
        <authorList>
            <consortium name="Ensembl"/>
        </authorList>
    </citation>
    <scope>IDENTIFICATION</scope>
    <source>
        <strain evidence="2">Isolate ISIS603380</strain>
    </source>
</reference>
<accession>G3UKU2</accession>
<dbReference type="eggNOG" id="KOG3738">
    <property type="taxonomic scope" value="Eukaryota"/>
</dbReference>
<sequence length="43" mass="5094">MRRLSRRLALPIFGVLWITVLLFFWVTKRKLEVPTGPEVQTPK</sequence>